<dbReference type="SUPFAM" id="SSF46911">
    <property type="entry name" value="Ribosomal protein S18"/>
    <property type="match status" value="1"/>
</dbReference>
<name>A0A9P8AHV7_9ASCO</name>
<dbReference type="GeneID" id="66114585"/>
<dbReference type="InterPro" id="IPR001648">
    <property type="entry name" value="Ribosomal_bS18"/>
</dbReference>
<comment type="similarity">
    <text evidence="1">Belongs to the bacterial ribosomal protein bS18 family.</text>
</comment>
<protein>
    <recommendedName>
        <fullName evidence="4">Small ribosomal subunit protein bS18m</fullName>
    </recommendedName>
</protein>
<dbReference type="Proteomes" id="UP000790833">
    <property type="component" value="Unassembled WGS sequence"/>
</dbReference>
<dbReference type="Pfam" id="PF01084">
    <property type="entry name" value="Ribosomal_S18"/>
    <property type="match status" value="1"/>
</dbReference>
<evidence type="ECO:0000256" key="3">
    <source>
        <dbReference type="ARBA" id="ARBA00023274"/>
    </source>
</evidence>
<proteinExistence type="inferred from homology"/>
<dbReference type="PANTHER" id="PTHR13479">
    <property type="entry name" value="30S RIBOSOMAL PROTEIN S18"/>
    <property type="match status" value="1"/>
</dbReference>
<dbReference type="GO" id="GO:0032543">
    <property type="term" value="P:mitochondrial translation"/>
    <property type="evidence" value="ECO:0007669"/>
    <property type="project" value="TreeGrafter"/>
</dbReference>
<dbReference type="PANTHER" id="PTHR13479:SF40">
    <property type="entry name" value="SMALL RIBOSOMAL SUBUNIT PROTEIN BS18M"/>
    <property type="match status" value="1"/>
</dbReference>
<evidence type="ECO:0000313" key="7">
    <source>
        <dbReference type="Proteomes" id="UP000790833"/>
    </source>
</evidence>
<dbReference type="OrthoDB" id="21463at2759"/>
<evidence type="ECO:0000313" key="6">
    <source>
        <dbReference type="EMBL" id="KAG7193094.1"/>
    </source>
</evidence>
<keyword evidence="7" id="KW-1185">Reference proteome</keyword>
<evidence type="ECO:0000256" key="4">
    <source>
        <dbReference type="ARBA" id="ARBA00035264"/>
    </source>
</evidence>
<evidence type="ECO:0000256" key="5">
    <source>
        <dbReference type="SAM" id="MobiDB-lite"/>
    </source>
</evidence>
<comment type="caution">
    <text evidence="6">The sequence shown here is derived from an EMBL/GenBank/DDBJ whole genome shotgun (WGS) entry which is preliminary data.</text>
</comment>
<gene>
    <name evidence="6" type="primary">MRPS18C</name>
    <name evidence="6" type="ORF">KQ657_001211</name>
</gene>
<evidence type="ECO:0000256" key="2">
    <source>
        <dbReference type="ARBA" id="ARBA00022980"/>
    </source>
</evidence>
<dbReference type="RefSeq" id="XP_043048643.1">
    <property type="nucleotide sequence ID" value="XM_043192011.1"/>
</dbReference>
<dbReference type="EMBL" id="JAHMUF010000014">
    <property type="protein sequence ID" value="KAG7193094.1"/>
    <property type="molecule type" value="Genomic_DNA"/>
</dbReference>
<keyword evidence="2 6" id="KW-0689">Ribosomal protein</keyword>
<feature type="compositionally biased region" description="Polar residues" evidence="5">
    <location>
        <begin position="36"/>
        <end position="54"/>
    </location>
</feature>
<organism evidence="6 7">
    <name type="scientific">Scheffersomyces spartinae</name>
    <dbReference type="NCBI Taxonomy" id="45513"/>
    <lineage>
        <taxon>Eukaryota</taxon>
        <taxon>Fungi</taxon>
        <taxon>Dikarya</taxon>
        <taxon>Ascomycota</taxon>
        <taxon>Saccharomycotina</taxon>
        <taxon>Pichiomycetes</taxon>
        <taxon>Debaryomycetaceae</taxon>
        <taxon>Scheffersomyces</taxon>
    </lineage>
</organism>
<sequence length="190" mass="21468">MIQTRILGRNGALKGIRMMSNTRRTWQAVSPEESALPSTQEMKSTESWSSKTRPNNMTNRVIEFAKELQESAKEAPIRIDNQFTNRFDAGSTYDPFDFGTAKLETRKKMARDVQRKDPFGASGIDPLNLYTMPEILSKFLLPLGQILSRNYTGCNAANQKKLAIAVKRARSVGLLSSTHRHQKYLVSRSL</sequence>
<dbReference type="AlphaFoldDB" id="A0A9P8AHV7"/>
<feature type="region of interest" description="Disordered" evidence="5">
    <location>
        <begin position="27"/>
        <end position="54"/>
    </location>
</feature>
<evidence type="ECO:0000256" key="1">
    <source>
        <dbReference type="ARBA" id="ARBA00005589"/>
    </source>
</evidence>
<dbReference type="InterPro" id="IPR036870">
    <property type="entry name" value="Ribosomal_bS18_sf"/>
</dbReference>
<reference evidence="6" key="1">
    <citation type="submission" date="2021-03" db="EMBL/GenBank/DDBJ databases">
        <authorList>
            <person name="Palmer J.M."/>
        </authorList>
    </citation>
    <scope>NUCLEOTIDE SEQUENCE</scope>
    <source>
        <strain evidence="6">ARV_011</strain>
    </source>
</reference>
<dbReference type="GO" id="GO:0003735">
    <property type="term" value="F:structural constituent of ribosome"/>
    <property type="evidence" value="ECO:0007669"/>
    <property type="project" value="InterPro"/>
</dbReference>
<dbReference type="PRINTS" id="PR00974">
    <property type="entry name" value="RIBOSOMALS18"/>
</dbReference>
<keyword evidence="3" id="KW-0687">Ribonucleoprotein</keyword>
<dbReference type="GO" id="GO:0005763">
    <property type="term" value="C:mitochondrial small ribosomal subunit"/>
    <property type="evidence" value="ECO:0007669"/>
    <property type="project" value="TreeGrafter"/>
</dbReference>
<accession>A0A9P8AHV7</accession>
<dbReference type="GO" id="GO:0070181">
    <property type="term" value="F:small ribosomal subunit rRNA binding"/>
    <property type="evidence" value="ECO:0007669"/>
    <property type="project" value="TreeGrafter"/>
</dbReference>
<dbReference type="Gene3D" id="4.10.640.10">
    <property type="entry name" value="Ribosomal protein S18"/>
    <property type="match status" value="1"/>
</dbReference>